<dbReference type="AlphaFoldDB" id="A0A518H7Q8"/>
<accession>A0A518H7Q8</accession>
<gene>
    <name evidence="1" type="ORF">ElP_48200</name>
</gene>
<dbReference type="Proteomes" id="UP000317835">
    <property type="component" value="Chromosome"/>
</dbReference>
<reference evidence="1 2" key="1">
    <citation type="submission" date="2019-02" db="EMBL/GenBank/DDBJ databases">
        <title>Deep-cultivation of Planctomycetes and their phenomic and genomic characterization uncovers novel biology.</title>
        <authorList>
            <person name="Wiegand S."/>
            <person name="Jogler M."/>
            <person name="Boedeker C."/>
            <person name="Pinto D."/>
            <person name="Vollmers J."/>
            <person name="Rivas-Marin E."/>
            <person name="Kohn T."/>
            <person name="Peeters S.H."/>
            <person name="Heuer A."/>
            <person name="Rast P."/>
            <person name="Oberbeckmann S."/>
            <person name="Bunk B."/>
            <person name="Jeske O."/>
            <person name="Meyerdierks A."/>
            <person name="Storesund J.E."/>
            <person name="Kallscheuer N."/>
            <person name="Luecker S."/>
            <person name="Lage O.M."/>
            <person name="Pohl T."/>
            <person name="Merkel B.J."/>
            <person name="Hornburger P."/>
            <person name="Mueller R.-W."/>
            <person name="Bruemmer F."/>
            <person name="Labrenz M."/>
            <person name="Spormann A.M."/>
            <person name="Op den Camp H."/>
            <person name="Overmann J."/>
            <person name="Amann R."/>
            <person name="Jetten M.S.M."/>
            <person name="Mascher T."/>
            <person name="Medema M.H."/>
            <person name="Devos D.P."/>
            <person name="Kaster A.-K."/>
            <person name="Ovreas L."/>
            <person name="Rohde M."/>
            <person name="Galperin M.Y."/>
            <person name="Jogler C."/>
        </authorList>
    </citation>
    <scope>NUCLEOTIDE SEQUENCE [LARGE SCALE GENOMIC DNA]</scope>
    <source>
        <strain evidence="1 2">ElP</strain>
    </source>
</reference>
<dbReference type="KEGG" id="tpla:ElP_48200"/>
<dbReference type="EMBL" id="CP036426">
    <property type="protein sequence ID" value="QDV36890.1"/>
    <property type="molecule type" value="Genomic_DNA"/>
</dbReference>
<name>A0A518H7Q8_9BACT</name>
<organism evidence="1 2">
    <name type="scientific">Tautonia plasticadhaerens</name>
    <dbReference type="NCBI Taxonomy" id="2527974"/>
    <lineage>
        <taxon>Bacteria</taxon>
        <taxon>Pseudomonadati</taxon>
        <taxon>Planctomycetota</taxon>
        <taxon>Planctomycetia</taxon>
        <taxon>Isosphaerales</taxon>
        <taxon>Isosphaeraceae</taxon>
        <taxon>Tautonia</taxon>
    </lineage>
</organism>
<evidence type="ECO:0000313" key="1">
    <source>
        <dbReference type="EMBL" id="QDV36890.1"/>
    </source>
</evidence>
<sequence length="174" mass="19527">MSRDEAKLHSIRPDQGYFEAGMTGDGRQVLMGVYCPNLVAIFFDASGDMLGHEARHLEFLQRSGVLVDGQPIEGMVGHYDIDDDRIAPRLGAWQGEMGFRPATIRVKRFFIPELGIGIEARPDHFGEILDDPEASDDERADVLESMRLWDADDQFVLHWGNDYWLDGSGEVVSS</sequence>
<dbReference type="RefSeq" id="WP_145273901.1">
    <property type="nucleotide sequence ID" value="NZ_CP036426.1"/>
</dbReference>
<evidence type="ECO:0000313" key="2">
    <source>
        <dbReference type="Proteomes" id="UP000317835"/>
    </source>
</evidence>
<proteinExistence type="predicted"/>
<protein>
    <submittedName>
        <fullName evidence="1">Uncharacterized protein</fullName>
    </submittedName>
</protein>
<keyword evidence="2" id="KW-1185">Reference proteome</keyword>
<dbReference type="OrthoDB" id="9859970at2"/>